<dbReference type="PROSITE" id="PS52016">
    <property type="entry name" value="TONB_DEPENDENT_REC_3"/>
    <property type="match status" value="1"/>
</dbReference>
<dbReference type="InterPro" id="IPR008969">
    <property type="entry name" value="CarboxyPept-like_regulatory"/>
</dbReference>
<sequence length="978" mass="108163">MKNLFKGTLLMLFMIPMSFFAQNQLSGSVSETATGLPVPGVNVIIKGTSTGTITDFDGNYILQNVANGDVVVFSFLGFATKEIPYTGQATIDVSLEEDAATLDEIVLIGYGSVKKKDATGSVSTISPEEFNKGAVVAADQLIQGKVAGIQVINGGGSPGEGAQIRIRSGSSLNANNDPLYVIDGVPVDSGGIEGGRNPLATINQNDIESINILKDASATAIYGVRASNGVVIVTTKRGKSGELKISYNSTYSYSTINKTVDALTPVQFREYVNANGNEAQIGLIGDSNTNWQDLIYRDAFGTDQSVSATGGKDFYNYRVSTGFANYAGILKRDNFQRTTMSAALTFRFLDDHLRFDINNNNSIIESNYSNRGAIGSAIAFDPTQPVYVDDQTYGGYFRWTNPNNNRLNTLAPANPLALINQTDNYGKAFRSIGNLQTEYKMHFLPELKAVLNLGYDMLSGRSYGGEQLEFVSINADGERSPSSYNNVQNKENRLLDAYLNYNKYFEGSGTNIDLTGGYNYQDFRYPTTFFTDDGNGVIVEVSNETRLNLQSYFARLNLTQSDKYLLTLSIRRDGTSRFTEENRWGNFPAAAIGWKVNEENFLKGSDIVSNLKFRGSWGITGQQEVGDIYPSLPLYQTGTNTVAYQFGNQFVQTIRPQPYNTNLVWEETETYNAGIDFGFFDERVTGAIDAYERTTTDLLVFTNNPQGVGFSNADDYNIGTLENRGLEIAADVYPFRNDNLTWRLGGNITFQESKITELTLIEDPDYTGLDIGGIGGATGNTIQNHQVGYAPYSFFVFEQAYGADGRPLDGVYVDRNQDGIVNEADKYRYRKPASDVYYGINTDLNYANWNFNMSWRGSWGNYNYNNVDSRLGYGDALLIFDTYVTNGVENLLETNFTQAQYQSDYYIQDASFVKLDNASIGYTFDSFLNDSNSLTITATGQNLLIISDYSGIDPETYGIDNNLYPRPMNFVLGFNFNF</sequence>
<proteinExistence type="inferred from homology"/>
<dbReference type="SUPFAM" id="SSF56935">
    <property type="entry name" value="Porins"/>
    <property type="match status" value="1"/>
</dbReference>
<evidence type="ECO:0000256" key="7">
    <source>
        <dbReference type="ARBA" id="ARBA00023237"/>
    </source>
</evidence>
<dbReference type="Pfam" id="PF13715">
    <property type="entry name" value="CarbopepD_reg_2"/>
    <property type="match status" value="1"/>
</dbReference>
<evidence type="ECO:0000313" key="14">
    <source>
        <dbReference type="Proteomes" id="UP001597438"/>
    </source>
</evidence>
<dbReference type="Gene3D" id="2.60.40.1120">
    <property type="entry name" value="Carboxypeptidase-like, regulatory domain"/>
    <property type="match status" value="1"/>
</dbReference>
<feature type="domain" description="TonB-dependent receptor plug" evidence="12">
    <location>
        <begin position="114"/>
        <end position="230"/>
    </location>
</feature>
<evidence type="ECO:0000256" key="10">
    <source>
        <dbReference type="SAM" id="SignalP"/>
    </source>
</evidence>
<dbReference type="NCBIfam" id="TIGR04057">
    <property type="entry name" value="SusC_RagA_signa"/>
    <property type="match status" value="1"/>
</dbReference>
<evidence type="ECO:0000259" key="11">
    <source>
        <dbReference type="Pfam" id="PF00593"/>
    </source>
</evidence>
<evidence type="ECO:0000256" key="8">
    <source>
        <dbReference type="PROSITE-ProRule" id="PRU01360"/>
    </source>
</evidence>
<feature type="signal peptide" evidence="10">
    <location>
        <begin position="1"/>
        <end position="21"/>
    </location>
</feature>
<dbReference type="InterPro" id="IPR037066">
    <property type="entry name" value="Plug_dom_sf"/>
</dbReference>
<dbReference type="InterPro" id="IPR023996">
    <property type="entry name" value="TonB-dep_OMP_SusC/RagA"/>
</dbReference>
<evidence type="ECO:0000313" key="13">
    <source>
        <dbReference type="EMBL" id="MFD2832255.1"/>
    </source>
</evidence>
<dbReference type="InterPro" id="IPR023997">
    <property type="entry name" value="TonB-dep_OMP_SusC/RagA_CS"/>
</dbReference>
<dbReference type="Gene3D" id="2.170.130.10">
    <property type="entry name" value="TonB-dependent receptor, plug domain"/>
    <property type="match status" value="1"/>
</dbReference>
<protein>
    <submittedName>
        <fullName evidence="13">SusC/RagA family TonB-linked outer membrane protein</fullName>
    </submittedName>
</protein>
<dbReference type="InterPro" id="IPR039426">
    <property type="entry name" value="TonB-dep_rcpt-like"/>
</dbReference>
<comment type="subcellular location">
    <subcellularLocation>
        <location evidence="1 8">Cell outer membrane</location>
        <topology evidence="1 8">Multi-pass membrane protein</topology>
    </subcellularLocation>
</comment>
<dbReference type="NCBIfam" id="TIGR04056">
    <property type="entry name" value="OMP_RagA_SusC"/>
    <property type="match status" value="1"/>
</dbReference>
<feature type="chain" id="PRO_5045419645" evidence="10">
    <location>
        <begin position="22"/>
        <end position="978"/>
    </location>
</feature>
<keyword evidence="7 8" id="KW-0998">Cell outer membrane</keyword>
<keyword evidence="4 8" id="KW-0812">Transmembrane</keyword>
<evidence type="ECO:0000256" key="6">
    <source>
        <dbReference type="ARBA" id="ARBA00023136"/>
    </source>
</evidence>
<name>A0ABW5X1Z1_9FLAO</name>
<feature type="domain" description="TonB-dependent receptor-like beta-barrel" evidence="11">
    <location>
        <begin position="389"/>
        <end position="943"/>
    </location>
</feature>
<dbReference type="Pfam" id="PF00593">
    <property type="entry name" value="TonB_dep_Rec_b-barrel"/>
    <property type="match status" value="1"/>
</dbReference>
<evidence type="ECO:0000256" key="5">
    <source>
        <dbReference type="ARBA" id="ARBA00023077"/>
    </source>
</evidence>
<dbReference type="InterPro" id="IPR036942">
    <property type="entry name" value="Beta-barrel_TonB_sf"/>
</dbReference>
<dbReference type="Proteomes" id="UP001597438">
    <property type="component" value="Unassembled WGS sequence"/>
</dbReference>
<dbReference type="InterPro" id="IPR000531">
    <property type="entry name" value="Beta-barrel_TonB"/>
</dbReference>
<comment type="caution">
    <text evidence="13">The sequence shown here is derived from an EMBL/GenBank/DDBJ whole genome shotgun (WGS) entry which is preliminary data.</text>
</comment>
<keyword evidence="14" id="KW-1185">Reference proteome</keyword>
<dbReference type="Gene3D" id="2.40.170.20">
    <property type="entry name" value="TonB-dependent receptor, beta-barrel domain"/>
    <property type="match status" value="1"/>
</dbReference>
<evidence type="ECO:0000256" key="2">
    <source>
        <dbReference type="ARBA" id="ARBA00022448"/>
    </source>
</evidence>
<evidence type="ECO:0000256" key="1">
    <source>
        <dbReference type="ARBA" id="ARBA00004571"/>
    </source>
</evidence>
<dbReference type="RefSeq" id="WP_251740307.1">
    <property type="nucleotide sequence ID" value="NZ_JBHUOJ010000007.1"/>
</dbReference>
<evidence type="ECO:0000256" key="9">
    <source>
        <dbReference type="RuleBase" id="RU003357"/>
    </source>
</evidence>
<keyword evidence="2 8" id="KW-0813">Transport</keyword>
<evidence type="ECO:0000256" key="4">
    <source>
        <dbReference type="ARBA" id="ARBA00022692"/>
    </source>
</evidence>
<dbReference type="SUPFAM" id="SSF49464">
    <property type="entry name" value="Carboxypeptidase regulatory domain-like"/>
    <property type="match status" value="1"/>
</dbReference>
<evidence type="ECO:0000259" key="12">
    <source>
        <dbReference type="Pfam" id="PF07715"/>
    </source>
</evidence>
<keyword evidence="10" id="KW-0732">Signal</keyword>
<keyword evidence="3 8" id="KW-1134">Transmembrane beta strand</keyword>
<organism evidence="13 14">
    <name type="scientific">Christiangramia antarctica</name>
    <dbReference type="NCBI Taxonomy" id="2058158"/>
    <lineage>
        <taxon>Bacteria</taxon>
        <taxon>Pseudomonadati</taxon>
        <taxon>Bacteroidota</taxon>
        <taxon>Flavobacteriia</taxon>
        <taxon>Flavobacteriales</taxon>
        <taxon>Flavobacteriaceae</taxon>
        <taxon>Christiangramia</taxon>
    </lineage>
</organism>
<keyword evidence="6 8" id="KW-0472">Membrane</keyword>
<evidence type="ECO:0000256" key="3">
    <source>
        <dbReference type="ARBA" id="ARBA00022452"/>
    </source>
</evidence>
<reference evidence="14" key="1">
    <citation type="journal article" date="2019" name="Int. J. Syst. Evol. Microbiol.">
        <title>The Global Catalogue of Microorganisms (GCM) 10K type strain sequencing project: providing services to taxonomists for standard genome sequencing and annotation.</title>
        <authorList>
            <consortium name="The Broad Institute Genomics Platform"/>
            <consortium name="The Broad Institute Genome Sequencing Center for Infectious Disease"/>
            <person name="Wu L."/>
            <person name="Ma J."/>
        </authorList>
    </citation>
    <scope>NUCLEOTIDE SEQUENCE [LARGE SCALE GENOMIC DNA]</scope>
    <source>
        <strain evidence="14">KCTC 52925</strain>
    </source>
</reference>
<keyword evidence="5 9" id="KW-0798">TonB box</keyword>
<accession>A0ABW5X1Z1</accession>
<dbReference type="Pfam" id="PF07715">
    <property type="entry name" value="Plug"/>
    <property type="match status" value="1"/>
</dbReference>
<dbReference type="InterPro" id="IPR012910">
    <property type="entry name" value="Plug_dom"/>
</dbReference>
<dbReference type="EMBL" id="JBHUOJ010000007">
    <property type="protein sequence ID" value="MFD2832255.1"/>
    <property type="molecule type" value="Genomic_DNA"/>
</dbReference>
<comment type="similarity">
    <text evidence="8 9">Belongs to the TonB-dependent receptor family.</text>
</comment>
<gene>
    <name evidence="13" type="ORF">ACFSYS_03090</name>
</gene>